<dbReference type="NCBIfam" id="NF040566">
    <property type="entry name" value="SCO2522_fam"/>
    <property type="match status" value="1"/>
</dbReference>
<keyword evidence="2" id="KW-1185">Reference proteome</keyword>
<dbReference type="Proteomes" id="UP000000851">
    <property type="component" value="Chromosome"/>
</dbReference>
<protein>
    <submittedName>
        <fullName evidence="1">Uncharacterized protein</fullName>
    </submittedName>
</protein>
<reference evidence="1 2" key="1">
    <citation type="journal article" date="2009" name="Stand. Genomic Sci.">
        <title>Complete genome sequence of Catenulispora acidiphila type strain (ID 139908).</title>
        <authorList>
            <person name="Copeland A."/>
            <person name="Lapidus A."/>
            <person name="Glavina Del Rio T."/>
            <person name="Nolan M."/>
            <person name="Lucas S."/>
            <person name="Chen F."/>
            <person name="Tice H."/>
            <person name="Cheng J.F."/>
            <person name="Bruce D."/>
            <person name="Goodwin L."/>
            <person name="Pitluck S."/>
            <person name="Mikhailova N."/>
            <person name="Pati A."/>
            <person name="Ivanova N."/>
            <person name="Mavromatis K."/>
            <person name="Chen A."/>
            <person name="Palaniappan K."/>
            <person name="Chain P."/>
            <person name="Land M."/>
            <person name="Hauser L."/>
            <person name="Chang Y.J."/>
            <person name="Jeffries C.D."/>
            <person name="Chertkov O."/>
            <person name="Brettin T."/>
            <person name="Detter J.C."/>
            <person name="Han C."/>
            <person name="Ali Z."/>
            <person name="Tindall B.J."/>
            <person name="Goker M."/>
            <person name="Bristow J."/>
            <person name="Eisen J.A."/>
            <person name="Markowitz V."/>
            <person name="Hugenholtz P."/>
            <person name="Kyrpides N.C."/>
            <person name="Klenk H.P."/>
        </authorList>
    </citation>
    <scope>NUCLEOTIDE SEQUENCE [LARGE SCALE GENOMIC DNA]</scope>
    <source>
        <strain evidence="2">DSM 44928 / JCM 14897 / NBRC 102108 / NRRL B-24433 / ID139908</strain>
    </source>
</reference>
<organism evidence="1 2">
    <name type="scientific">Catenulispora acidiphila (strain DSM 44928 / JCM 14897 / NBRC 102108 / NRRL B-24433 / ID139908)</name>
    <dbReference type="NCBI Taxonomy" id="479433"/>
    <lineage>
        <taxon>Bacteria</taxon>
        <taxon>Bacillati</taxon>
        <taxon>Actinomycetota</taxon>
        <taxon>Actinomycetes</taxon>
        <taxon>Catenulisporales</taxon>
        <taxon>Catenulisporaceae</taxon>
        <taxon>Catenulispora</taxon>
    </lineage>
</organism>
<dbReference type="InParanoid" id="C7Q1C1"/>
<dbReference type="KEGG" id="cai:Caci_4789"/>
<dbReference type="AlphaFoldDB" id="C7Q1C1"/>
<name>C7Q1C1_CATAD</name>
<dbReference type="RefSeq" id="WP_015793379.1">
    <property type="nucleotide sequence ID" value="NC_013131.1"/>
</dbReference>
<dbReference type="STRING" id="479433.Caci_4789"/>
<accession>C7Q1C1</accession>
<proteinExistence type="predicted"/>
<dbReference type="EMBL" id="CP001700">
    <property type="protein sequence ID" value="ACU73650.1"/>
    <property type="molecule type" value="Genomic_DNA"/>
</dbReference>
<dbReference type="eggNOG" id="ENOG502ZB65">
    <property type="taxonomic scope" value="Bacteria"/>
</dbReference>
<sequence length="337" mass="37404">MTATAQSAPLTPVFQELSQGTTVQNLPLSHLSVEVGHFYMEDLENGEDPIRAQFERVRPWLAAAEASVVCGTEKPRVSTCFLIDDYFQRWPDAKDIIEKLLRLSADAGVRIDYFARESSCAVRADGTRIAELVARRLLQEPEPEITTGSRPPTVRSGWLANGKPAREGKVLSAMRGHAWEPAVEFSKLNHSIFLDVELWRDFAEPGADDDVVLARRQYSCPFLAAVWQLIRLGLLRHDGAPALAVADQPAEWSNDWTVFPDIVKVNPAAKPFYAYRALSIMPSDFLGIEHAVRTIVDHFLVDPGVDESLQVRAAEKSVPLPSAVADRVSHHFLDGVD</sequence>
<dbReference type="HOGENOM" id="CLU_876924_0_0_11"/>
<evidence type="ECO:0000313" key="2">
    <source>
        <dbReference type="Proteomes" id="UP000000851"/>
    </source>
</evidence>
<gene>
    <name evidence="1" type="ordered locus">Caci_4789</name>
</gene>
<evidence type="ECO:0000313" key="1">
    <source>
        <dbReference type="EMBL" id="ACU73650.1"/>
    </source>
</evidence>
<dbReference type="InterPro" id="IPR049747">
    <property type="entry name" value="SCO2522-like"/>
</dbReference>